<dbReference type="Pfam" id="PF03864">
    <property type="entry name" value="Phage_cap_E"/>
    <property type="match status" value="1"/>
</dbReference>
<sequence>MPTIFDLVTAKNTKDYIENSEQKVYLGASLFPNDKQLGLELSYLKGRHGAPVVLKAAAFDANAPVRPRIGVQKIETEMPFFREQMNVKEKERQQVNTLLAGGQTQLAEAVLKHVYDDQKALVDGANATTERMRMQLLTTGKISIDSGAEGAQYDYDYEFDPSQFEVLTGTDVWSDPNSTPIQDIMRWMLAIKLANGARSILNSVTLSYLAAHESIRKDLNPLGASNIILTVDDVKNYLERKLKLKIAVYDETYIDEAGVEQKFVPDGVFTLIPPTGTLGNTVYGTTPEESDLMTGATKANVEIVNTGVAITTVKQEHPVNVQTIVSEIVLPSFPVADKVFIATVL</sequence>
<dbReference type="RefSeq" id="WP_279495554.1">
    <property type="nucleotide sequence ID" value="NZ_CP122283.1"/>
</dbReference>
<dbReference type="EMBL" id="CP122283">
    <property type="protein sequence ID" value="WGF39889.1"/>
    <property type="molecule type" value="Genomic_DNA"/>
</dbReference>
<reference evidence="1 2" key="1">
    <citation type="submission" date="2023-04" db="EMBL/GenBank/DDBJ databases">
        <title>Genomic of Lysinibacillus capsici TSBLM.</title>
        <authorList>
            <person name="Hu X.S."/>
            <person name="Yu C.H."/>
        </authorList>
    </citation>
    <scope>NUCLEOTIDE SEQUENCE [LARGE SCALE GENOMIC DNA]</scope>
    <source>
        <strain evidence="1 2">TSBLM</strain>
    </source>
</reference>
<protein>
    <submittedName>
        <fullName evidence="1">Major capsid protein</fullName>
    </submittedName>
</protein>
<name>A0ABY8KP08_9BACI</name>
<dbReference type="Gene3D" id="3.90.1690.10">
    <property type="entry name" value="phage-related protein like domain"/>
    <property type="match status" value="1"/>
</dbReference>
<evidence type="ECO:0000313" key="1">
    <source>
        <dbReference type="EMBL" id="WGF39889.1"/>
    </source>
</evidence>
<accession>A0ABY8KP08</accession>
<dbReference type="InterPro" id="IPR053738">
    <property type="entry name" value="Lambda_capsid_assembly"/>
</dbReference>
<gene>
    <name evidence="1" type="ORF">QBO96_06385</name>
</gene>
<proteinExistence type="predicted"/>
<dbReference type="InterPro" id="IPR005564">
    <property type="entry name" value="Major_capsid_GpE"/>
</dbReference>
<organism evidence="1 2">
    <name type="scientific">Lysinibacillus capsici</name>
    <dbReference type="NCBI Taxonomy" id="2115968"/>
    <lineage>
        <taxon>Bacteria</taxon>
        <taxon>Bacillati</taxon>
        <taxon>Bacillota</taxon>
        <taxon>Bacilli</taxon>
        <taxon>Bacillales</taxon>
        <taxon>Bacillaceae</taxon>
        <taxon>Lysinibacillus</taxon>
    </lineage>
</organism>
<evidence type="ECO:0000313" key="2">
    <source>
        <dbReference type="Proteomes" id="UP001244564"/>
    </source>
</evidence>
<keyword evidence="2" id="KW-1185">Reference proteome</keyword>
<dbReference type="Proteomes" id="UP001244564">
    <property type="component" value="Chromosome"/>
</dbReference>